<keyword evidence="4" id="KW-0808">Transferase</keyword>
<dbReference type="InterPro" id="IPR003661">
    <property type="entry name" value="HisK_dim/P_dom"/>
</dbReference>
<dbReference type="Gene3D" id="3.30.565.10">
    <property type="entry name" value="Histidine kinase-like ATPase, C-terminal domain"/>
    <property type="match status" value="1"/>
</dbReference>
<dbReference type="SMART" id="SM00387">
    <property type="entry name" value="HATPase_c"/>
    <property type="match status" value="1"/>
</dbReference>
<comment type="catalytic activity">
    <reaction evidence="1">
        <text>ATP + protein L-histidine = ADP + protein N-phospho-L-histidine.</text>
        <dbReference type="EC" id="2.7.13.3"/>
    </reaction>
</comment>
<organism evidence="7 8">
    <name type="scientific">Fodinibius halophilus</name>
    <dbReference type="NCBI Taxonomy" id="1736908"/>
    <lineage>
        <taxon>Bacteria</taxon>
        <taxon>Pseudomonadati</taxon>
        <taxon>Balneolota</taxon>
        <taxon>Balneolia</taxon>
        <taxon>Balneolales</taxon>
        <taxon>Balneolaceae</taxon>
        <taxon>Fodinibius</taxon>
    </lineage>
</organism>
<dbReference type="Pfam" id="PF02518">
    <property type="entry name" value="HATPase_c"/>
    <property type="match status" value="1"/>
</dbReference>
<feature type="domain" description="Histidine kinase" evidence="6">
    <location>
        <begin position="173"/>
        <end position="395"/>
    </location>
</feature>
<sequence length="396" mass="44497">MEESRRLQHLTSYGIDLDQPHESLQPYVELAKYIADSPVCLINIMGGYNQWTIAGDGLDEKVIPKEESICQDTIKVNEPYEIKDLEKNERYRDRFYVAGKPWLRYYCGAQLTTSDGTNIGAICVLDTEPKVLTEEQKTQMEHLAELIVESIERESQNKNIAYEYYELKERFHTLNHDVRSPINGIVGIVDILVEDDGNENLPTDDLMVIKECAKTVVEKIDGVLNSIDEQKGSDKGWRATRLEDILEKVRNLYTPPAKKKDISLLLDNNLKESQEVSYSLFTNLIQVIGNLVANGIKFTPRGGSVEVSLYVEKEGNTLSLEIQVKDNGEGMQEKQIEAFNNDEELKGTSGTEGEASFGIGLKHVKQLVEEEGGTIQVQSANGDGTQFLVTIPLNSF</sequence>
<dbReference type="EMBL" id="JAALLS010000016">
    <property type="protein sequence ID" value="NGP89114.1"/>
    <property type="molecule type" value="Genomic_DNA"/>
</dbReference>
<evidence type="ECO:0000259" key="6">
    <source>
        <dbReference type="PROSITE" id="PS50109"/>
    </source>
</evidence>
<dbReference type="GO" id="GO:0009927">
    <property type="term" value="F:histidine phosphotransfer kinase activity"/>
    <property type="evidence" value="ECO:0007669"/>
    <property type="project" value="TreeGrafter"/>
</dbReference>
<evidence type="ECO:0000256" key="1">
    <source>
        <dbReference type="ARBA" id="ARBA00000085"/>
    </source>
</evidence>
<keyword evidence="5 7" id="KW-0418">Kinase</keyword>
<dbReference type="SUPFAM" id="SSF55874">
    <property type="entry name" value="ATPase domain of HSP90 chaperone/DNA topoisomerase II/histidine kinase"/>
    <property type="match status" value="1"/>
</dbReference>
<dbReference type="GO" id="GO:0000155">
    <property type="term" value="F:phosphorelay sensor kinase activity"/>
    <property type="evidence" value="ECO:0007669"/>
    <property type="project" value="InterPro"/>
</dbReference>
<keyword evidence="3" id="KW-0597">Phosphoprotein</keyword>
<name>A0A6M1TEB8_9BACT</name>
<dbReference type="GO" id="GO:0005886">
    <property type="term" value="C:plasma membrane"/>
    <property type="evidence" value="ECO:0007669"/>
    <property type="project" value="TreeGrafter"/>
</dbReference>
<dbReference type="EC" id="2.7.13.3" evidence="2"/>
<dbReference type="PRINTS" id="PR00344">
    <property type="entry name" value="BCTRLSENSOR"/>
</dbReference>
<dbReference type="InterPro" id="IPR036890">
    <property type="entry name" value="HATPase_C_sf"/>
</dbReference>
<dbReference type="InterPro" id="IPR029016">
    <property type="entry name" value="GAF-like_dom_sf"/>
</dbReference>
<evidence type="ECO:0000256" key="2">
    <source>
        <dbReference type="ARBA" id="ARBA00012438"/>
    </source>
</evidence>
<dbReference type="SUPFAM" id="SSF55781">
    <property type="entry name" value="GAF domain-like"/>
    <property type="match status" value="1"/>
</dbReference>
<evidence type="ECO:0000256" key="5">
    <source>
        <dbReference type="ARBA" id="ARBA00022777"/>
    </source>
</evidence>
<reference evidence="7 8" key="1">
    <citation type="submission" date="2020-02" db="EMBL/GenBank/DDBJ databases">
        <title>Aliifodinibius halophilus 2W32, complete genome.</title>
        <authorList>
            <person name="Li Y."/>
            <person name="Wu S."/>
        </authorList>
    </citation>
    <scope>NUCLEOTIDE SEQUENCE [LARGE SCALE GENOMIC DNA]</scope>
    <source>
        <strain evidence="7 8">2W32</strain>
    </source>
</reference>
<accession>A0A6M1TEB8</accession>
<dbReference type="Gene3D" id="3.30.450.40">
    <property type="match status" value="1"/>
</dbReference>
<dbReference type="InterPro" id="IPR005467">
    <property type="entry name" value="His_kinase_dom"/>
</dbReference>
<gene>
    <name evidence="7" type="ORF">G3569_12195</name>
</gene>
<proteinExistence type="predicted"/>
<dbReference type="PANTHER" id="PTHR43047">
    <property type="entry name" value="TWO-COMPONENT HISTIDINE PROTEIN KINASE"/>
    <property type="match status" value="1"/>
</dbReference>
<evidence type="ECO:0000313" key="8">
    <source>
        <dbReference type="Proteomes" id="UP000479132"/>
    </source>
</evidence>
<evidence type="ECO:0000256" key="4">
    <source>
        <dbReference type="ARBA" id="ARBA00022679"/>
    </source>
</evidence>
<dbReference type="RefSeq" id="WP_165269523.1">
    <property type="nucleotide sequence ID" value="NZ_JAALLS010000016.1"/>
</dbReference>
<dbReference type="InterPro" id="IPR004358">
    <property type="entry name" value="Sig_transdc_His_kin-like_C"/>
</dbReference>
<dbReference type="InterPro" id="IPR003594">
    <property type="entry name" value="HATPase_dom"/>
</dbReference>
<protein>
    <recommendedName>
        <fullName evidence="2">histidine kinase</fullName>
        <ecNumber evidence="2">2.7.13.3</ecNumber>
    </recommendedName>
</protein>
<dbReference type="AlphaFoldDB" id="A0A6M1TEB8"/>
<dbReference type="CDD" id="cd00082">
    <property type="entry name" value="HisKA"/>
    <property type="match status" value="1"/>
</dbReference>
<dbReference type="PANTHER" id="PTHR43047:SF72">
    <property type="entry name" value="OSMOSENSING HISTIDINE PROTEIN KINASE SLN1"/>
    <property type="match status" value="1"/>
</dbReference>
<dbReference type="PROSITE" id="PS50109">
    <property type="entry name" value="HIS_KIN"/>
    <property type="match status" value="1"/>
</dbReference>
<evidence type="ECO:0000256" key="3">
    <source>
        <dbReference type="ARBA" id="ARBA00022553"/>
    </source>
</evidence>
<evidence type="ECO:0000313" key="7">
    <source>
        <dbReference type="EMBL" id="NGP89114.1"/>
    </source>
</evidence>
<keyword evidence="8" id="KW-1185">Reference proteome</keyword>
<comment type="caution">
    <text evidence="7">The sequence shown here is derived from an EMBL/GenBank/DDBJ whole genome shotgun (WGS) entry which is preliminary data.</text>
</comment>
<dbReference type="Proteomes" id="UP000479132">
    <property type="component" value="Unassembled WGS sequence"/>
</dbReference>